<name>A0A975IZS8_9BACT</name>
<dbReference type="AlphaFoldDB" id="A0A975IZS8"/>
<dbReference type="Proteomes" id="UP000676169">
    <property type="component" value="Chromosome"/>
</dbReference>
<evidence type="ECO:0000313" key="4">
    <source>
        <dbReference type="Proteomes" id="UP000676169"/>
    </source>
</evidence>
<accession>A0A975IZS8</accession>
<evidence type="ECO:0000256" key="2">
    <source>
        <dbReference type="SAM" id="SignalP"/>
    </source>
</evidence>
<organism evidence="3 4">
    <name type="scientific">Luteolibacter ambystomatis</name>
    <dbReference type="NCBI Taxonomy" id="2824561"/>
    <lineage>
        <taxon>Bacteria</taxon>
        <taxon>Pseudomonadati</taxon>
        <taxon>Verrucomicrobiota</taxon>
        <taxon>Verrucomicrobiia</taxon>
        <taxon>Verrucomicrobiales</taxon>
        <taxon>Verrucomicrobiaceae</taxon>
        <taxon>Luteolibacter</taxon>
    </lineage>
</organism>
<dbReference type="EMBL" id="CP073100">
    <property type="protein sequence ID" value="QUE50130.1"/>
    <property type="molecule type" value="Genomic_DNA"/>
</dbReference>
<evidence type="ECO:0000256" key="1">
    <source>
        <dbReference type="ARBA" id="ARBA00022729"/>
    </source>
</evidence>
<sequence length="251" mass="28340">MAFRLPAVFCFCLLVAAPAFAQSGRFSGIKRNERDRQSKLEMEPGVVYFNDPAKRPVELTIIKEAPVFSDKEGNHRVGFIRADQTVKLEAMTERAYYVRGKGTRDDLVGWVPPWAFSSKDPNFVENLKKLYSRQIVVQRLVANHQVAVGMTVSEVAASLGKPTRTDVRKTGKGESGRWEYIDYEDQKNYALVRDPYTGNLFRQLVSVTRIEKGKTSVEFDNGFVSAIEESENNRRGAGDVRLIVPPVVFGW</sequence>
<feature type="signal peptide" evidence="2">
    <location>
        <begin position="1"/>
        <end position="21"/>
    </location>
</feature>
<feature type="chain" id="PRO_5036823678" evidence="2">
    <location>
        <begin position="22"/>
        <end position="251"/>
    </location>
</feature>
<protein>
    <submittedName>
        <fullName evidence="3">Uncharacterized protein</fullName>
    </submittedName>
</protein>
<gene>
    <name evidence="3" type="ORF">KBB96_14790</name>
</gene>
<dbReference type="RefSeq" id="WP_211630219.1">
    <property type="nucleotide sequence ID" value="NZ_CP073100.1"/>
</dbReference>
<keyword evidence="4" id="KW-1185">Reference proteome</keyword>
<evidence type="ECO:0000313" key="3">
    <source>
        <dbReference type="EMBL" id="QUE50130.1"/>
    </source>
</evidence>
<proteinExistence type="predicted"/>
<keyword evidence="1 2" id="KW-0732">Signal</keyword>
<dbReference type="Gene3D" id="3.30.1450.10">
    <property type="match status" value="1"/>
</dbReference>
<reference evidence="3" key="1">
    <citation type="submission" date="2021-04" db="EMBL/GenBank/DDBJ databases">
        <title>Luteolibacter sp. 32A isolated from the skin of an Anderson's salamander (Ambystoma andersonii).</title>
        <authorList>
            <person name="Spergser J."/>
            <person name="Busse H.-J."/>
        </authorList>
    </citation>
    <scope>NUCLEOTIDE SEQUENCE</scope>
    <source>
        <strain evidence="3">32A</strain>
    </source>
</reference>
<dbReference type="InterPro" id="IPR037873">
    <property type="entry name" value="BamE-like"/>
</dbReference>
<dbReference type="KEGG" id="lamb:KBB96_14790"/>